<evidence type="ECO:0000313" key="1">
    <source>
        <dbReference type="EMBL" id="GMM44686.1"/>
    </source>
</evidence>
<sequence>MTVHDPVLNYLNTQSITGEYLTSNINDIPFLQYTITKYTQSTNVLNKYSDKLTNNNEINEIDENDEIYIPKYNGKLTNEMKIRFYIMQFRLELIMNEFTLANGTISRIKDLFSSLKIDEEIGPLSQVILLRSELLEIEACYNLSIIEKNKDKEKESKELNIIDKIADIKNTVNSYIDKSCKIILNSFNRSIALSISNSGNKSMRDSIDLYQIQKRKCEIDIDLVNLACSIELNLKDENKVSLNSNLAINESINALNDLLILRPLDIEIYLKLTYIYLNKGLFKISLFYISECLLNGGSNAYNIWSLRGEICYLQSNEKLNNSINDLKYWLLISISSFIYSIELNENYLRSWCGLHRKS</sequence>
<proteinExistence type="predicted"/>
<gene>
    <name evidence="1" type="ORF">DAPK24_012610</name>
</gene>
<dbReference type="EMBL" id="BTGB01000001">
    <property type="protein sequence ID" value="GMM44686.1"/>
    <property type="molecule type" value="Genomic_DNA"/>
</dbReference>
<keyword evidence="2" id="KW-1185">Reference proteome</keyword>
<evidence type="ECO:0000313" key="2">
    <source>
        <dbReference type="Proteomes" id="UP001378960"/>
    </source>
</evidence>
<accession>A0AAV5QZM0</accession>
<dbReference type="AlphaFoldDB" id="A0AAV5QZM0"/>
<reference evidence="1 2" key="1">
    <citation type="journal article" date="2023" name="Elife">
        <title>Identification of key yeast species and microbe-microbe interactions impacting larval growth of Drosophila in the wild.</title>
        <authorList>
            <person name="Mure A."/>
            <person name="Sugiura Y."/>
            <person name="Maeda R."/>
            <person name="Honda K."/>
            <person name="Sakurai N."/>
            <person name="Takahashi Y."/>
            <person name="Watada M."/>
            <person name="Katoh T."/>
            <person name="Gotoh A."/>
            <person name="Gotoh Y."/>
            <person name="Taniguchi I."/>
            <person name="Nakamura K."/>
            <person name="Hayashi T."/>
            <person name="Katayama T."/>
            <person name="Uemura T."/>
            <person name="Hattori Y."/>
        </authorList>
    </citation>
    <scope>NUCLEOTIDE SEQUENCE [LARGE SCALE GENOMIC DNA]</scope>
    <source>
        <strain evidence="1 2">PK-24</strain>
    </source>
</reference>
<evidence type="ECO:0008006" key="3">
    <source>
        <dbReference type="Google" id="ProtNLM"/>
    </source>
</evidence>
<protein>
    <recommendedName>
        <fullName evidence="3">ER membrane protein complex subunit 2</fullName>
    </recommendedName>
</protein>
<dbReference type="Proteomes" id="UP001378960">
    <property type="component" value="Unassembled WGS sequence"/>
</dbReference>
<organism evidence="1 2">
    <name type="scientific">Pichia kluyveri</name>
    <name type="common">Yeast</name>
    <dbReference type="NCBI Taxonomy" id="36015"/>
    <lineage>
        <taxon>Eukaryota</taxon>
        <taxon>Fungi</taxon>
        <taxon>Dikarya</taxon>
        <taxon>Ascomycota</taxon>
        <taxon>Saccharomycotina</taxon>
        <taxon>Pichiomycetes</taxon>
        <taxon>Pichiales</taxon>
        <taxon>Pichiaceae</taxon>
        <taxon>Pichia</taxon>
    </lineage>
</organism>
<comment type="caution">
    <text evidence="1">The sequence shown here is derived from an EMBL/GenBank/DDBJ whole genome shotgun (WGS) entry which is preliminary data.</text>
</comment>
<name>A0AAV5QZM0_PICKL</name>